<organism evidence="1 2">
    <name type="scientific">Paenibacillus agilis</name>
    <dbReference type="NCBI Taxonomy" id="3020863"/>
    <lineage>
        <taxon>Bacteria</taxon>
        <taxon>Bacillati</taxon>
        <taxon>Bacillota</taxon>
        <taxon>Bacilli</taxon>
        <taxon>Bacillales</taxon>
        <taxon>Paenibacillaceae</taxon>
        <taxon>Paenibacillus</taxon>
    </lineage>
</organism>
<reference evidence="1 2" key="1">
    <citation type="submission" date="2019-07" db="EMBL/GenBank/DDBJ databases">
        <authorList>
            <person name="Kim J."/>
        </authorList>
    </citation>
    <scope>NUCLEOTIDE SEQUENCE [LARGE SCALE GENOMIC DNA]</scope>
    <source>
        <strain evidence="1 2">N4</strain>
    </source>
</reference>
<dbReference type="AlphaFoldDB" id="A0A559IEX8"/>
<protein>
    <submittedName>
        <fullName evidence="1">Uncharacterized protein</fullName>
    </submittedName>
</protein>
<dbReference type="OrthoDB" id="2078600at2"/>
<sequence>MREIAKLAIDVYKNQGEATKFSRTDAMEVLRKELVEANGGSDKLTPKSFRNNPQLFAILEEALDILVEEGIKGQFDTFVETVVIEHGDAKVFTIEENRLFDVAIVSDGNGDLRRDRLDVGELTVKTYMMGVAVYEELSRLLAGRQDFAKLVENVARSYENKIQNLIYDAVYNSYNQLGSTYAISGTFSEAKLDELIAHVEAATGMEAMILGTKSALAKINYGTESEKSKEARNDFGFYGNFHGTPMMAIKQAHKVGSNDFAIDNGFIMVVPKSPDKFVKLVMEGDSMIIEGDGSNRKDMQREYTFIKKAGIAVLSAAKYGIYRIS</sequence>
<evidence type="ECO:0000313" key="2">
    <source>
        <dbReference type="Proteomes" id="UP000318102"/>
    </source>
</evidence>
<keyword evidence="2" id="KW-1185">Reference proteome</keyword>
<gene>
    <name evidence="1" type="ORF">FPZ44_24330</name>
</gene>
<dbReference type="Proteomes" id="UP000318102">
    <property type="component" value="Unassembled WGS sequence"/>
</dbReference>
<evidence type="ECO:0000313" key="1">
    <source>
        <dbReference type="EMBL" id="TVX86070.1"/>
    </source>
</evidence>
<accession>A0A559IEX8</accession>
<proteinExistence type="predicted"/>
<comment type="caution">
    <text evidence="1">The sequence shown here is derived from an EMBL/GenBank/DDBJ whole genome shotgun (WGS) entry which is preliminary data.</text>
</comment>
<dbReference type="RefSeq" id="WP_144994875.1">
    <property type="nucleotide sequence ID" value="NZ_VNJK01000006.1"/>
</dbReference>
<dbReference type="EMBL" id="VNJK01000006">
    <property type="protein sequence ID" value="TVX86070.1"/>
    <property type="molecule type" value="Genomic_DNA"/>
</dbReference>
<name>A0A559IEX8_9BACL</name>